<name>A5GDP1_GEOUR</name>
<evidence type="ECO:0000256" key="1">
    <source>
        <dbReference type="ARBA" id="ARBA00023002"/>
    </source>
</evidence>
<keyword evidence="4" id="KW-1185">Reference proteome</keyword>
<dbReference type="EMBL" id="CP000698">
    <property type="protein sequence ID" value="ABQ24309.1"/>
    <property type="molecule type" value="Genomic_DNA"/>
</dbReference>
<dbReference type="KEGG" id="gur:Gura_0093"/>
<reference evidence="3 4" key="1">
    <citation type="submission" date="2007-05" db="EMBL/GenBank/DDBJ databases">
        <title>Complete sequence of Geobacter uraniireducens Rf4.</title>
        <authorList>
            <consortium name="US DOE Joint Genome Institute"/>
            <person name="Copeland A."/>
            <person name="Lucas S."/>
            <person name="Lapidus A."/>
            <person name="Barry K."/>
            <person name="Detter J.C."/>
            <person name="Glavina del Rio T."/>
            <person name="Hammon N."/>
            <person name="Israni S."/>
            <person name="Dalin E."/>
            <person name="Tice H."/>
            <person name="Pitluck S."/>
            <person name="Chertkov O."/>
            <person name="Brettin T."/>
            <person name="Bruce D."/>
            <person name="Han C."/>
            <person name="Schmutz J."/>
            <person name="Larimer F."/>
            <person name="Land M."/>
            <person name="Hauser L."/>
            <person name="Kyrpides N."/>
            <person name="Mikhailova N."/>
            <person name="Shelobolina E."/>
            <person name="Aklujkar M."/>
            <person name="Lovley D."/>
            <person name="Richardson P."/>
        </authorList>
    </citation>
    <scope>NUCLEOTIDE SEQUENCE [LARGE SCALE GENOMIC DNA]</scope>
    <source>
        <strain evidence="3 4">Rf4</strain>
    </source>
</reference>
<organism evidence="3 4">
    <name type="scientific">Geotalea uraniireducens (strain Rf4)</name>
    <name type="common">Geobacter uraniireducens</name>
    <dbReference type="NCBI Taxonomy" id="351605"/>
    <lineage>
        <taxon>Bacteria</taxon>
        <taxon>Pseudomonadati</taxon>
        <taxon>Thermodesulfobacteriota</taxon>
        <taxon>Desulfuromonadia</taxon>
        <taxon>Geobacterales</taxon>
        <taxon>Geobacteraceae</taxon>
        <taxon>Geotalea</taxon>
    </lineage>
</organism>
<dbReference type="Pfam" id="PF07355">
    <property type="entry name" value="GRDB"/>
    <property type="match status" value="1"/>
</dbReference>
<protein>
    <recommendedName>
        <fullName evidence="5">Selenoprotein B glycine/betaine/sarcosine/D-proline reductase</fullName>
    </recommendedName>
</protein>
<gene>
    <name evidence="3" type="ordered locus">Gura_0093</name>
</gene>
<accession>A5GDP1</accession>
<sequence>MPFARLKNRLLARIFTSFPSLAARWGRQLDANISDIPWTEPQKPLNEAILALVTTGGVHLKTQEPFNMADPNGDPTFREIPADTPADLLTITHDYYDHRDAERDLNLVLPLQRLREMVEVGALKALHPIAYGFMGHIDGPHLHTLQEETAPAIARKLADAGVDYALLVPA</sequence>
<evidence type="ECO:0008006" key="5">
    <source>
        <dbReference type="Google" id="ProtNLM"/>
    </source>
</evidence>
<evidence type="ECO:0000256" key="2">
    <source>
        <dbReference type="SAM" id="SignalP"/>
    </source>
</evidence>
<proteinExistence type="predicted"/>
<evidence type="ECO:0000313" key="4">
    <source>
        <dbReference type="Proteomes" id="UP000006695"/>
    </source>
</evidence>
<dbReference type="HOGENOM" id="CLU_130293_0_0_7"/>
<dbReference type="STRING" id="351605.Gura_0093"/>
<keyword evidence="1" id="KW-0560">Oxidoreductase</keyword>
<dbReference type="GO" id="GO:0050485">
    <property type="term" value="F:oxidoreductase activity, acting on X-H and Y-H to form an X-Y bond, with a disulfide as acceptor"/>
    <property type="evidence" value="ECO:0007669"/>
    <property type="project" value="InterPro"/>
</dbReference>
<dbReference type="Proteomes" id="UP000006695">
    <property type="component" value="Chromosome"/>
</dbReference>
<feature type="chain" id="PRO_5002683530" description="Selenoprotein B glycine/betaine/sarcosine/D-proline reductase" evidence="2">
    <location>
        <begin position="23"/>
        <end position="170"/>
    </location>
</feature>
<dbReference type="InterPro" id="IPR010187">
    <property type="entry name" value="Various_sel_PB"/>
</dbReference>
<feature type="signal peptide" evidence="2">
    <location>
        <begin position="1"/>
        <end position="22"/>
    </location>
</feature>
<keyword evidence="2" id="KW-0732">Signal</keyword>
<dbReference type="AlphaFoldDB" id="A5GDP1"/>
<evidence type="ECO:0000313" key="3">
    <source>
        <dbReference type="EMBL" id="ABQ24309.1"/>
    </source>
</evidence>
<dbReference type="OrthoDB" id="1550957at2"/>